<dbReference type="OrthoDB" id="369336at2"/>
<comment type="caution">
    <text evidence="4">The sequence shown here is derived from an EMBL/GenBank/DDBJ whole genome shotgun (WGS) entry which is preliminary data.</text>
</comment>
<reference evidence="4 5" key="1">
    <citation type="submission" date="2014-03" db="EMBL/GenBank/DDBJ databases">
        <title>Genome sequence of Clostridium litorale W6, DSM 5388.</title>
        <authorList>
            <person name="Poehlein A."/>
            <person name="Jagirdar A."/>
            <person name="Khonsari B."/>
            <person name="Chibani C.M."/>
            <person name="Gutierrez Gutierrez D.A."/>
            <person name="Davydova E."/>
            <person name="Alghaithi H.S."/>
            <person name="Nair K.P."/>
            <person name="Dhamotharan K."/>
            <person name="Chandran L."/>
            <person name="G W."/>
            <person name="Daniel R."/>
        </authorList>
    </citation>
    <scope>NUCLEOTIDE SEQUENCE [LARGE SCALE GENOMIC DNA]</scope>
    <source>
        <strain evidence="4 5">W6</strain>
    </source>
</reference>
<dbReference type="RefSeq" id="WP_052635911.1">
    <property type="nucleotide sequence ID" value="NZ_FSRH01000009.1"/>
</dbReference>
<feature type="domain" description="Methyl-accepting transducer" evidence="3">
    <location>
        <begin position="1"/>
        <end position="234"/>
    </location>
</feature>
<keyword evidence="5" id="KW-1185">Reference proteome</keyword>
<evidence type="ECO:0000256" key="2">
    <source>
        <dbReference type="PROSITE-ProRule" id="PRU00284"/>
    </source>
</evidence>
<dbReference type="Pfam" id="PF00015">
    <property type="entry name" value="MCPsignal"/>
    <property type="match status" value="1"/>
</dbReference>
<dbReference type="PANTHER" id="PTHR32089">
    <property type="entry name" value="METHYL-ACCEPTING CHEMOTAXIS PROTEIN MCPB"/>
    <property type="match status" value="1"/>
</dbReference>
<evidence type="ECO:0000313" key="4">
    <source>
        <dbReference type="EMBL" id="KDR96240.1"/>
    </source>
</evidence>
<dbReference type="PROSITE" id="PS50111">
    <property type="entry name" value="CHEMOTAXIS_TRANSDUC_2"/>
    <property type="match status" value="1"/>
</dbReference>
<organism evidence="4 5">
    <name type="scientific">Peptoclostridium litorale DSM 5388</name>
    <dbReference type="NCBI Taxonomy" id="1121324"/>
    <lineage>
        <taxon>Bacteria</taxon>
        <taxon>Bacillati</taxon>
        <taxon>Bacillota</taxon>
        <taxon>Clostridia</taxon>
        <taxon>Peptostreptococcales</taxon>
        <taxon>Peptoclostridiaceae</taxon>
        <taxon>Peptoclostridium</taxon>
    </lineage>
</organism>
<evidence type="ECO:0000256" key="1">
    <source>
        <dbReference type="ARBA" id="ARBA00023224"/>
    </source>
</evidence>
<dbReference type="AlphaFoldDB" id="A0A069RJB8"/>
<dbReference type="SUPFAM" id="SSF58104">
    <property type="entry name" value="Methyl-accepting chemotaxis protein (MCP) signaling domain"/>
    <property type="match status" value="1"/>
</dbReference>
<protein>
    <submittedName>
        <fullName evidence="4">Methyl-accepting chemotaxis protein</fullName>
    </submittedName>
</protein>
<dbReference type="PANTHER" id="PTHR32089:SF112">
    <property type="entry name" value="LYSOZYME-LIKE PROTEIN-RELATED"/>
    <property type="match status" value="1"/>
</dbReference>
<evidence type="ECO:0000313" key="5">
    <source>
        <dbReference type="Proteomes" id="UP000027946"/>
    </source>
</evidence>
<dbReference type="EMBL" id="JJMM01000004">
    <property type="protein sequence ID" value="KDR96240.1"/>
    <property type="molecule type" value="Genomic_DNA"/>
</dbReference>
<keyword evidence="1 2" id="KW-0807">Transducer</keyword>
<name>A0A069RJB8_PEPLI</name>
<accession>A0A069RJB8</accession>
<dbReference type="Gene3D" id="1.10.287.950">
    <property type="entry name" value="Methyl-accepting chemotaxis protein"/>
    <property type="match status" value="1"/>
</dbReference>
<gene>
    <name evidence="4" type="ORF">CLIT_4c00770</name>
</gene>
<dbReference type="SMART" id="SM00283">
    <property type="entry name" value="MA"/>
    <property type="match status" value="1"/>
</dbReference>
<sequence length="256" mass="27639">MRKCRYTRFGEEIGGIAKSIQEVDSSAKEARNLAFESSESMEALVESVGKVRASFDDFVVKVSDFGENMGKINQMTNVINGIAEKTNLLALNASIEAARAGEHGNGFAVVAGEIRTLAEQSKASAESINVLVDMISKDMNTMIDTTELIKGEFKNQTGVINTAMDSFEKIIEGVEMVVPEIETVNLLASSINGKKEEILEKVKNASYVAQEVSASSEEIAASAEAMSASIEEVSSGAQLLSKMAEEMMEQVDKFKL</sequence>
<proteinExistence type="predicted"/>
<dbReference type="GO" id="GO:0016020">
    <property type="term" value="C:membrane"/>
    <property type="evidence" value="ECO:0007669"/>
    <property type="project" value="InterPro"/>
</dbReference>
<dbReference type="GO" id="GO:0007165">
    <property type="term" value="P:signal transduction"/>
    <property type="evidence" value="ECO:0007669"/>
    <property type="project" value="UniProtKB-KW"/>
</dbReference>
<dbReference type="InterPro" id="IPR004089">
    <property type="entry name" value="MCPsignal_dom"/>
</dbReference>
<dbReference type="eggNOG" id="COG0840">
    <property type="taxonomic scope" value="Bacteria"/>
</dbReference>
<evidence type="ECO:0000259" key="3">
    <source>
        <dbReference type="PROSITE" id="PS50111"/>
    </source>
</evidence>
<dbReference type="STRING" id="1121324.CLIT_4c00770"/>
<dbReference type="Proteomes" id="UP000027946">
    <property type="component" value="Unassembled WGS sequence"/>
</dbReference>